<organism evidence="1 2">
    <name type="scientific">Diaporthe vaccinii</name>
    <dbReference type="NCBI Taxonomy" id="105482"/>
    <lineage>
        <taxon>Eukaryota</taxon>
        <taxon>Fungi</taxon>
        <taxon>Dikarya</taxon>
        <taxon>Ascomycota</taxon>
        <taxon>Pezizomycotina</taxon>
        <taxon>Sordariomycetes</taxon>
        <taxon>Sordariomycetidae</taxon>
        <taxon>Diaporthales</taxon>
        <taxon>Diaporthaceae</taxon>
        <taxon>Diaporthe</taxon>
        <taxon>Diaporthe eres species complex</taxon>
    </lineage>
</organism>
<dbReference type="Proteomes" id="UP001600888">
    <property type="component" value="Unassembled WGS sequence"/>
</dbReference>
<evidence type="ECO:0000313" key="2">
    <source>
        <dbReference type="Proteomes" id="UP001600888"/>
    </source>
</evidence>
<dbReference type="EMBL" id="JBAWTH010000004">
    <property type="protein sequence ID" value="KAL2291962.1"/>
    <property type="molecule type" value="Genomic_DNA"/>
</dbReference>
<accession>A0ABR4FB88</accession>
<comment type="caution">
    <text evidence="1">The sequence shown here is derived from an EMBL/GenBank/DDBJ whole genome shotgun (WGS) entry which is preliminary data.</text>
</comment>
<proteinExistence type="predicted"/>
<name>A0ABR4FB88_9PEZI</name>
<reference evidence="1 2" key="1">
    <citation type="submission" date="2024-03" db="EMBL/GenBank/DDBJ databases">
        <title>A high-quality draft genome sequence of Diaporthe vaccinii, a causative agent of upright dieback and viscid rot disease in cranberry plants.</title>
        <authorList>
            <person name="Sarrasin M."/>
            <person name="Lang B.F."/>
            <person name="Burger G."/>
        </authorList>
    </citation>
    <scope>NUCLEOTIDE SEQUENCE [LARGE SCALE GENOMIC DNA]</scope>
    <source>
        <strain evidence="1 2">IS7</strain>
    </source>
</reference>
<protein>
    <recommendedName>
        <fullName evidence="3">Alkaline phosphatase</fullName>
    </recommendedName>
</protein>
<evidence type="ECO:0000313" key="1">
    <source>
        <dbReference type="EMBL" id="KAL2291962.1"/>
    </source>
</evidence>
<evidence type="ECO:0008006" key="3">
    <source>
        <dbReference type="Google" id="ProtNLM"/>
    </source>
</evidence>
<gene>
    <name evidence="1" type="ORF">FJTKL_10658</name>
</gene>
<sequence>MVCLQDIAWCDDVVKAVRLGHLSTLLTLTTDHENSTVFVGELPHRGVATDELARADLELQLFREIATALLF</sequence>
<keyword evidence="2" id="KW-1185">Reference proteome</keyword>